<reference evidence="1" key="2">
    <citation type="journal article" date="2020" name="Nat. Commun.">
        <title>Large-scale genome sequencing of mycorrhizal fungi provides insights into the early evolution of symbiotic traits.</title>
        <authorList>
            <person name="Miyauchi S."/>
            <person name="Kiss E."/>
            <person name="Kuo A."/>
            <person name="Drula E."/>
            <person name="Kohler A."/>
            <person name="Sanchez-Garcia M."/>
            <person name="Morin E."/>
            <person name="Andreopoulos B."/>
            <person name="Barry K.W."/>
            <person name="Bonito G."/>
            <person name="Buee M."/>
            <person name="Carver A."/>
            <person name="Chen C."/>
            <person name="Cichocki N."/>
            <person name="Clum A."/>
            <person name="Culley D."/>
            <person name="Crous P.W."/>
            <person name="Fauchery L."/>
            <person name="Girlanda M."/>
            <person name="Hayes R.D."/>
            <person name="Keri Z."/>
            <person name="LaButti K."/>
            <person name="Lipzen A."/>
            <person name="Lombard V."/>
            <person name="Magnuson J."/>
            <person name="Maillard F."/>
            <person name="Murat C."/>
            <person name="Nolan M."/>
            <person name="Ohm R.A."/>
            <person name="Pangilinan J."/>
            <person name="Pereira M.F."/>
            <person name="Perotto S."/>
            <person name="Peter M."/>
            <person name="Pfister S."/>
            <person name="Riley R."/>
            <person name="Sitrit Y."/>
            <person name="Stielow J.B."/>
            <person name="Szollosi G."/>
            <person name="Zifcakova L."/>
            <person name="Stursova M."/>
            <person name="Spatafora J.W."/>
            <person name="Tedersoo L."/>
            <person name="Vaario L.M."/>
            <person name="Yamada A."/>
            <person name="Yan M."/>
            <person name="Wang P."/>
            <person name="Xu J."/>
            <person name="Bruns T."/>
            <person name="Baldrian P."/>
            <person name="Vilgalys R."/>
            <person name="Dunand C."/>
            <person name="Henrissat B."/>
            <person name="Grigoriev I.V."/>
            <person name="Hibbett D."/>
            <person name="Nagy L.G."/>
            <person name="Martin F.M."/>
        </authorList>
    </citation>
    <scope>NUCLEOTIDE SEQUENCE</scope>
    <source>
        <strain evidence="1">P2</strain>
    </source>
</reference>
<proteinExistence type="predicted"/>
<evidence type="ECO:0000313" key="1">
    <source>
        <dbReference type="EMBL" id="KAF9645134.1"/>
    </source>
</evidence>
<reference evidence="1" key="1">
    <citation type="submission" date="2019-10" db="EMBL/GenBank/DDBJ databases">
        <authorList>
            <consortium name="DOE Joint Genome Institute"/>
            <person name="Kuo A."/>
            <person name="Miyauchi S."/>
            <person name="Kiss E."/>
            <person name="Drula E."/>
            <person name="Kohler A."/>
            <person name="Sanchez-Garcia M."/>
            <person name="Andreopoulos B."/>
            <person name="Barry K.W."/>
            <person name="Bonito G."/>
            <person name="Buee M."/>
            <person name="Carver A."/>
            <person name="Chen C."/>
            <person name="Cichocki N."/>
            <person name="Clum A."/>
            <person name="Culley D."/>
            <person name="Crous P.W."/>
            <person name="Fauchery L."/>
            <person name="Girlanda M."/>
            <person name="Hayes R."/>
            <person name="Keri Z."/>
            <person name="Labutti K."/>
            <person name="Lipzen A."/>
            <person name="Lombard V."/>
            <person name="Magnuson J."/>
            <person name="Maillard F."/>
            <person name="Morin E."/>
            <person name="Murat C."/>
            <person name="Nolan M."/>
            <person name="Ohm R."/>
            <person name="Pangilinan J."/>
            <person name="Pereira M."/>
            <person name="Perotto S."/>
            <person name="Peter M."/>
            <person name="Riley R."/>
            <person name="Sitrit Y."/>
            <person name="Stielow B."/>
            <person name="Szollosi G."/>
            <person name="Zifcakova L."/>
            <person name="Stursova M."/>
            <person name="Spatafora J.W."/>
            <person name="Tedersoo L."/>
            <person name="Vaario L.-M."/>
            <person name="Yamada A."/>
            <person name="Yan M."/>
            <person name="Wang P."/>
            <person name="Xu J."/>
            <person name="Bruns T."/>
            <person name="Baldrian P."/>
            <person name="Vilgalys R."/>
            <person name="Henrissat B."/>
            <person name="Grigoriev I.V."/>
            <person name="Hibbett D."/>
            <person name="Nagy L.G."/>
            <person name="Martin F.M."/>
        </authorList>
    </citation>
    <scope>NUCLEOTIDE SEQUENCE</scope>
    <source>
        <strain evidence="1">P2</strain>
    </source>
</reference>
<dbReference type="Proteomes" id="UP000886501">
    <property type="component" value="Unassembled WGS sequence"/>
</dbReference>
<evidence type="ECO:0000313" key="2">
    <source>
        <dbReference type="Proteomes" id="UP000886501"/>
    </source>
</evidence>
<feature type="non-terminal residue" evidence="1">
    <location>
        <position position="144"/>
    </location>
</feature>
<organism evidence="1 2">
    <name type="scientific">Thelephora ganbajun</name>
    <name type="common">Ganba fungus</name>
    <dbReference type="NCBI Taxonomy" id="370292"/>
    <lineage>
        <taxon>Eukaryota</taxon>
        <taxon>Fungi</taxon>
        <taxon>Dikarya</taxon>
        <taxon>Basidiomycota</taxon>
        <taxon>Agaricomycotina</taxon>
        <taxon>Agaricomycetes</taxon>
        <taxon>Thelephorales</taxon>
        <taxon>Thelephoraceae</taxon>
        <taxon>Thelephora</taxon>
    </lineage>
</organism>
<protein>
    <submittedName>
        <fullName evidence="1">Uncharacterized protein</fullName>
    </submittedName>
</protein>
<sequence>YDGRADQCTFDEWKHNVETWAEVNRLPRKVVMSSFPQFITGYAKTCFDLYVLPSLFSKKWEPKEVFEILQEHCFPLDYKMRVHTQLVLAKQGNLRVIDFVSEIVRLAEHVLYPVNEEFLVSILWTGLNGHIRTGLVLRGIMPGT</sequence>
<dbReference type="EMBL" id="MU118103">
    <property type="protein sequence ID" value="KAF9645134.1"/>
    <property type="molecule type" value="Genomic_DNA"/>
</dbReference>
<accession>A0ACB6Z6H5</accession>
<name>A0ACB6Z6H5_THEGA</name>
<gene>
    <name evidence="1" type="ORF">BDM02DRAFT_3078062</name>
</gene>
<keyword evidence="2" id="KW-1185">Reference proteome</keyword>
<comment type="caution">
    <text evidence="1">The sequence shown here is derived from an EMBL/GenBank/DDBJ whole genome shotgun (WGS) entry which is preliminary data.</text>
</comment>
<feature type="non-terminal residue" evidence="1">
    <location>
        <position position="1"/>
    </location>
</feature>